<reference evidence="1 2" key="1">
    <citation type="submission" date="2022-11" db="EMBL/GenBank/DDBJ databases">
        <title>Spartinivicinus poritis sp. nov., isolated from scleractinian coral Porites lutea.</title>
        <authorList>
            <person name="Zhang G."/>
            <person name="Cai L."/>
            <person name="Wei Q."/>
        </authorList>
    </citation>
    <scope>NUCLEOTIDE SEQUENCE [LARGE SCALE GENOMIC DNA]</scope>
    <source>
        <strain evidence="1 2">A2-2</strain>
    </source>
</reference>
<evidence type="ECO:0000313" key="1">
    <source>
        <dbReference type="EMBL" id="MDE1465564.1"/>
    </source>
</evidence>
<protein>
    <submittedName>
        <fullName evidence="1">Uncharacterized protein</fullName>
    </submittedName>
</protein>
<keyword evidence="2" id="KW-1185">Reference proteome</keyword>
<dbReference type="RefSeq" id="WP_274691868.1">
    <property type="nucleotide sequence ID" value="NZ_JAPMOU010000070.1"/>
</dbReference>
<organism evidence="1 2">
    <name type="scientific">Spartinivicinus poritis</name>
    <dbReference type="NCBI Taxonomy" id="2994640"/>
    <lineage>
        <taxon>Bacteria</taxon>
        <taxon>Pseudomonadati</taxon>
        <taxon>Pseudomonadota</taxon>
        <taxon>Gammaproteobacteria</taxon>
        <taxon>Oceanospirillales</taxon>
        <taxon>Zooshikellaceae</taxon>
        <taxon>Spartinivicinus</taxon>
    </lineage>
</organism>
<evidence type="ECO:0000313" key="2">
    <source>
        <dbReference type="Proteomes" id="UP001528823"/>
    </source>
</evidence>
<sequence>MQEHINGIKHSLAKLKQITQVKDGGKVWLGNESDNVLQLLSEFMTVVEQAFLDLSIHGHTPAGSTNKPSLIQQAGSVNQQNIDLKVML</sequence>
<proteinExistence type="predicted"/>
<dbReference type="Proteomes" id="UP001528823">
    <property type="component" value="Unassembled WGS sequence"/>
</dbReference>
<accession>A0ABT5UGP0</accession>
<name>A0ABT5UGP0_9GAMM</name>
<dbReference type="EMBL" id="JAPMOU010000070">
    <property type="protein sequence ID" value="MDE1465564.1"/>
    <property type="molecule type" value="Genomic_DNA"/>
</dbReference>
<gene>
    <name evidence="1" type="ORF">ORQ98_26745</name>
</gene>
<comment type="caution">
    <text evidence="1">The sequence shown here is derived from an EMBL/GenBank/DDBJ whole genome shotgun (WGS) entry which is preliminary data.</text>
</comment>